<gene>
    <name evidence="1" type="ORF">CBOVIS_LOCUS7564</name>
</gene>
<dbReference type="GO" id="GO:0016020">
    <property type="term" value="C:membrane"/>
    <property type="evidence" value="ECO:0007669"/>
    <property type="project" value="InterPro"/>
</dbReference>
<dbReference type="GO" id="GO:0050650">
    <property type="term" value="P:chondroitin sulfate proteoglycan biosynthetic process"/>
    <property type="evidence" value="ECO:0007669"/>
    <property type="project" value="InterPro"/>
</dbReference>
<evidence type="ECO:0000313" key="1">
    <source>
        <dbReference type="EMBL" id="CAB3405356.1"/>
    </source>
</evidence>
<dbReference type="GO" id="GO:1902884">
    <property type="term" value="P:positive regulation of response to oxidative stress"/>
    <property type="evidence" value="ECO:0007669"/>
    <property type="project" value="InterPro"/>
</dbReference>
<dbReference type="PANTHER" id="PTHR22900:SF6">
    <property type="entry name" value="CARBOHYDRATE SULFOTRANSFERASE CHST-1"/>
    <property type="match status" value="1"/>
</dbReference>
<dbReference type="GO" id="GO:0047756">
    <property type="term" value="F:chondroitin 4-sulfotransferase activity"/>
    <property type="evidence" value="ECO:0007669"/>
    <property type="project" value="InterPro"/>
</dbReference>
<dbReference type="AlphaFoldDB" id="A0A8S1F3Z9"/>
<reference evidence="1 2" key="1">
    <citation type="submission" date="2020-04" db="EMBL/GenBank/DDBJ databases">
        <authorList>
            <person name="Laetsch R D."/>
            <person name="Stevens L."/>
            <person name="Kumar S."/>
            <person name="Blaxter L. M."/>
        </authorList>
    </citation>
    <scope>NUCLEOTIDE SEQUENCE [LARGE SCALE GENOMIC DNA]</scope>
</reference>
<dbReference type="Pfam" id="PF03567">
    <property type="entry name" value="Sulfotransfer_2"/>
    <property type="match status" value="1"/>
</dbReference>
<dbReference type="Proteomes" id="UP000494206">
    <property type="component" value="Unassembled WGS sequence"/>
</dbReference>
<sequence>MQTFIVTTCALLLSISVALYYLLTTTEILGYVKIAYESRHDSVSLSAIQKEALRRRQPLVPPFIDLDREYAIAPKYNLSICRIKKSMSTLMSGISCVLFDTDTFLRLNRSITETWSRRFCANKNEYSRIGEVKWRMGAARANFTKIAVVRNPISRFVSFFINKCIQEAAKFPNRKQCYDCQGDVKCFLERQYKRFMKLASGAARFKPGYEDKHASPLSWNCEFNRHLNEYKLVKLESDPARRQNGLNDLLKLFREQNVPNSTIDYIRKNAMEKATPHSTFSSSEKKRILKLIADDRAIRDYLRRIYYLDFIIFDFDARQLDD</sequence>
<comment type="caution">
    <text evidence="1">The sequence shown here is derived from an EMBL/GenBank/DDBJ whole genome shotgun (WGS) entry which is preliminary data.</text>
</comment>
<protein>
    <recommendedName>
        <fullName evidence="3">Carbohydrate sulfotransferase</fullName>
    </recommendedName>
</protein>
<dbReference type="PANTHER" id="PTHR22900">
    <property type="entry name" value="PROTEIN CBG14245-RELATED"/>
    <property type="match status" value="1"/>
</dbReference>
<name>A0A8S1F3Z9_9PELO</name>
<proteinExistence type="predicted"/>
<evidence type="ECO:0000313" key="2">
    <source>
        <dbReference type="Proteomes" id="UP000494206"/>
    </source>
</evidence>
<organism evidence="1 2">
    <name type="scientific">Caenorhabditis bovis</name>
    <dbReference type="NCBI Taxonomy" id="2654633"/>
    <lineage>
        <taxon>Eukaryota</taxon>
        <taxon>Metazoa</taxon>
        <taxon>Ecdysozoa</taxon>
        <taxon>Nematoda</taxon>
        <taxon>Chromadorea</taxon>
        <taxon>Rhabditida</taxon>
        <taxon>Rhabditina</taxon>
        <taxon>Rhabditomorpha</taxon>
        <taxon>Rhabditoidea</taxon>
        <taxon>Rhabditidae</taxon>
        <taxon>Peloderinae</taxon>
        <taxon>Caenorhabditis</taxon>
    </lineage>
</organism>
<accession>A0A8S1F3Z9</accession>
<dbReference type="InterPro" id="IPR005331">
    <property type="entry name" value="Sulfotransferase"/>
</dbReference>
<dbReference type="EMBL" id="CADEPM010000004">
    <property type="protein sequence ID" value="CAB3405356.1"/>
    <property type="molecule type" value="Genomic_DNA"/>
</dbReference>
<keyword evidence="2" id="KW-1185">Reference proteome</keyword>
<evidence type="ECO:0008006" key="3">
    <source>
        <dbReference type="Google" id="ProtNLM"/>
    </source>
</evidence>
<dbReference type="OrthoDB" id="408912at2759"/>
<dbReference type="InterPro" id="IPR007669">
    <property type="entry name" value="Chst-1-like"/>
</dbReference>